<dbReference type="AlphaFoldDB" id="A0A814PCC2"/>
<dbReference type="EMBL" id="CAJNOR010001246">
    <property type="protein sequence ID" value="CAF1105824.1"/>
    <property type="molecule type" value="Genomic_DNA"/>
</dbReference>
<gene>
    <name evidence="3" type="ORF">EDS130_LOCUS20949</name>
    <name evidence="2" type="ORF">XAT740_LOCUS18602</name>
</gene>
<keyword evidence="4" id="KW-1185">Reference proteome</keyword>
<evidence type="ECO:0000256" key="1">
    <source>
        <dbReference type="SAM" id="MobiDB-lite"/>
    </source>
</evidence>
<evidence type="ECO:0000313" key="2">
    <source>
        <dbReference type="EMBL" id="CAF1105824.1"/>
    </source>
</evidence>
<feature type="compositionally biased region" description="Polar residues" evidence="1">
    <location>
        <begin position="255"/>
        <end position="265"/>
    </location>
</feature>
<name>A0A814PCC2_ADIRI</name>
<dbReference type="Proteomes" id="UP000663852">
    <property type="component" value="Unassembled WGS sequence"/>
</dbReference>
<dbReference type="Proteomes" id="UP000663828">
    <property type="component" value="Unassembled WGS sequence"/>
</dbReference>
<reference evidence="2" key="1">
    <citation type="submission" date="2021-02" db="EMBL/GenBank/DDBJ databases">
        <authorList>
            <person name="Nowell W R."/>
        </authorList>
    </citation>
    <scope>NUCLEOTIDE SEQUENCE</scope>
</reference>
<protein>
    <submittedName>
        <fullName evidence="2">Uncharacterized protein</fullName>
    </submittedName>
</protein>
<evidence type="ECO:0000313" key="4">
    <source>
        <dbReference type="Proteomes" id="UP000663828"/>
    </source>
</evidence>
<organism evidence="2 4">
    <name type="scientific">Adineta ricciae</name>
    <name type="common">Rotifer</name>
    <dbReference type="NCBI Taxonomy" id="249248"/>
    <lineage>
        <taxon>Eukaryota</taxon>
        <taxon>Metazoa</taxon>
        <taxon>Spiralia</taxon>
        <taxon>Gnathifera</taxon>
        <taxon>Rotifera</taxon>
        <taxon>Eurotatoria</taxon>
        <taxon>Bdelloidea</taxon>
        <taxon>Adinetida</taxon>
        <taxon>Adinetidae</taxon>
        <taxon>Adineta</taxon>
    </lineage>
</organism>
<dbReference type="EMBL" id="CAJNOJ010000104">
    <property type="protein sequence ID" value="CAF1119059.1"/>
    <property type="molecule type" value="Genomic_DNA"/>
</dbReference>
<evidence type="ECO:0000313" key="3">
    <source>
        <dbReference type="EMBL" id="CAF1119059.1"/>
    </source>
</evidence>
<dbReference type="OrthoDB" id="9985441at2759"/>
<accession>A0A814PCC2</accession>
<sequence length="296" mass="33887">MGKAMDCDDVNTECKCDQPSVSASPTLTPTSPLDLTMHSKRFPFTQRSTSPVDLSIKRSVVYERQTPIENEDNFPMIITQPKSEWHYRSAKDLAKQHLPFLAGNGPQRTPIRVSVPPASHRQLYLALTIVTTKNQLHPSKVIVPARTTANIQLLTHDNNLDCLSFDENSTDYFDKNTRCIYSKISADEHRNRSKDIRVHMFNLYQNQILTKELIEVEQLHLCKLCFWFCIQENGRYIPISQPSYSITIEEKKMSSRPSRSAQTTRPLRIPSPYAQFDISYQGDSSMDVDSNEDVSQ</sequence>
<proteinExistence type="predicted"/>
<comment type="caution">
    <text evidence="2">The sequence shown here is derived from an EMBL/GenBank/DDBJ whole genome shotgun (WGS) entry which is preliminary data.</text>
</comment>
<feature type="region of interest" description="Disordered" evidence="1">
    <location>
        <begin position="250"/>
        <end position="296"/>
    </location>
</feature>